<dbReference type="InterPro" id="IPR036390">
    <property type="entry name" value="WH_DNA-bd_sf"/>
</dbReference>
<keyword evidence="4" id="KW-0804">Transcription</keyword>
<dbReference type="InterPro" id="IPR005119">
    <property type="entry name" value="LysR_subst-bd"/>
</dbReference>
<comment type="caution">
    <text evidence="6">The sequence shown here is derived from an EMBL/GenBank/DDBJ whole genome shotgun (WGS) entry which is preliminary data.</text>
</comment>
<dbReference type="InterPro" id="IPR058163">
    <property type="entry name" value="LysR-type_TF_proteobact-type"/>
</dbReference>
<sequence length="312" mass="34242">MRPEWNQSGGTMIDRLDGVATFVQVVEAGSFALAAERLNLTRSAVGKVIARLETRLGVRLIHRTTRSQSLTEDGQAYYERCVRALAELEAAEAELEGGRRAPRGRLRVSLPLAFGQLCVAPVLMNLARRHPKLQIDMSFSDRMVDLVEEGFDLAVRIGELRDSTSLAARRLGVQYTSIGAAPSYLMRYGMPVSLDEMDGRDGIVYARGGALVPWDLHDEAGQVKRVKINPQLSMDDVQAIAAAAIAGFGLARIPSWLLARYVKSGELVLVKGRCSLPPQEINVVWPQTRYMASKVRCAIDALVAEIPALIDE</sequence>
<dbReference type="PROSITE" id="PS50931">
    <property type="entry name" value="HTH_LYSR"/>
    <property type="match status" value="1"/>
</dbReference>
<dbReference type="InterPro" id="IPR036388">
    <property type="entry name" value="WH-like_DNA-bd_sf"/>
</dbReference>
<comment type="similarity">
    <text evidence="1">Belongs to the LysR transcriptional regulatory family.</text>
</comment>
<keyword evidence="2" id="KW-0805">Transcription regulation</keyword>
<dbReference type="Gene3D" id="1.10.10.10">
    <property type="entry name" value="Winged helix-like DNA-binding domain superfamily/Winged helix DNA-binding domain"/>
    <property type="match status" value="1"/>
</dbReference>
<dbReference type="PANTHER" id="PTHR30537">
    <property type="entry name" value="HTH-TYPE TRANSCRIPTIONAL REGULATOR"/>
    <property type="match status" value="1"/>
</dbReference>
<dbReference type="Proteomes" id="UP000004980">
    <property type="component" value="Unassembled WGS sequence"/>
</dbReference>
<organism evidence="6 7">
    <name type="scientific">Paraburkholderia hospita</name>
    <dbReference type="NCBI Taxonomy" id="169430"/>
    <lineage>
        <taxon>Bacteria</taxon>
        <taxon>Pseudomonadati</taxon>
        <taxon>Pseudomonadota</taxon>
        <taxon>Betaproteobacteria</taxon>
        <taxon>Burkholderiales</taxon>
        <taxon>Burkholderiaceae</taxon>
        <taxon>Paraburkholderia</taxon>
    </lineage>
</organism>
<gene>
    <name evidence="6" type="ORF">WQE_39194</name>
</gene>
<dbReference type="SUPFAM" id="SSF53850">
    <property type="entry name" value="Periplasmic binding protein-like II"/>
    <property type="match status" value="1"/>
</dbReference>
<accession>A0ABP2PC93</accession>
<evidence type="ECO:0000256" key="3">
    <source>
        <dbReference type="ARBA" id="ARBA00023125"/>
    </source>
</evidence>
<dbReference type="InterPro" id="IPR000847">
    <property type="entry name" value="LysR_HTH_N"/>
</dbReference>
<evidence type="ECO:0000256" key="4">
    <source>
        <dbReference type="ARBA" id="ARBA00023163"/>
    </source>
</evidence>
<evidence type="ECO:0000313" key="6">
    <source>
        <dbReference type="EMBL" id="EIM95482.1"/>
    </source>
</evidence>
<evidence type="ECO:0000313" key="7">
    <source>
        <dbReference type="Proteomes" id="UP000004980"/>
    </source>
</evidence>
<evidence type="ECO:0000256" key="2">
    <source>
        <dbReference type="ARBA" id="ARBA00023015"/>
    </source>
</evidence>
<dbReference type="Pfam" id="PF03466">
    <property type="entry name" value="LysR_substrate"/>
    <property type="match status" value="1"/>
</dbReference>
<name>A0ABP2PC93_9BURK</name>
<dbReference type="PRINTS" id="PR00039">
    <property type="entry name" value="HTHLYSR"/>
</dbReference>
<evidence type="ECO:0000256" key="1">
    <source>
        <dbReference type="ARBA" id="ARBA00009437"/>
    </source>
</evidence>
<dbReference type="PANTHER" id="PTHR30537:SF5">
    <property type="entry name" value="HTH-TYPE TRANSCRIPTIONAL ACTIVATOR TTDR-RELATED"/>
    <property type="match status" value="1"/>
</dbReference>
<dbReference type="SUPFAM" id="SSF46785">
    <property type="entry name" value="Winged helix' DNA-binding domain"/>
    <property type="match status" value="1"/>
</dbReference>
<evidence type="ECO:0000259" key="5">
    <source>
        <dbReference type="PROSITE" id="PS50931"/>
    </source>
</evidence>
<dbReference type="CDD" id="cd08475">
    <property type="entry name" value="PBP2_CrgA_like_6"/>
    <property type="match status" value="1"/>
</dbReference>
<dbReference type="Pfam" id="PF00126">
    <property type="entry name" value="HTH_1"/>
    <property type="match status" value="1"/>
</dbReference>
<protein>
    <submittedName>
        <fullName evidence="6">LysR family transcriptional regulator</fullName>
    </submittedName>
</protein>
<dbReference type="EMBL" id="AKAU01000245">
    <property type="protein sequence ID" value="EIM95482.1"/>
    <property type="molecule type" value="Genomic_DNA"/>
</dbReference>
<feature type="domain" description="HTH lysR-type" evidence="5">
    <location>
        <begin position="14"/>
        <end position="71"/>
    </location>
</feature>
<reference evidence="6 7" key="1">
    <citation type="journal article" date="2012" name="J. Bacteriol.">
        <title>Draft Genome Sequence of the Soil Bacterium Burkholderia terrae Strain BS001, Which Interacts with Fungal Surface Structures.</title>
        <authorList>
            <person name="Nazir R."/>
            <person name="Hansen M.A."/>
            <person name="Sorensen S."/>
            <person name="van Elsas J.D."/>
        </authorList>
    </citation>
    <scope>NUCLEOTIDE SEQUENCE [LARGE SCALE GENOMIC DNA]</scope>
    <source>
        <strain evidence="6 7">BS001</strain>
    </source>
</reference>
<dbReference type="Gene3D" id="3.40.190.290">
    <property type="match status" value="1"/>
</dbReference>
<keyword evidence="3" id="KW-0238">DNA-binding</keyword>
<proteinExistence type="inferred from homology"/>
<keyword evidence="7" id="KW-1185">Reference proteome</keyword>